<evidence type="ECO:0000313" key="3">
    <source>
        <dbReference type="Proteomes" id="UP000252118"/>
    </source>
</evidence>
<dbReference type="InterPro" id="IPR021725">
    <property type="entry name" value="Cdd1"/>
</dbReference>
<proteinExistence type="predicted"/>
<sequence>MNRKSPKLPLTDEERSSLRKEKIRLGDIFEWSPDALSEKLNISLDRARYLVGMSIFQRIPSIGPNMAHNVVEDLGFYSYEDIKNEKGEDLIIELEKKYGVWMDPCVEDSLRCVVHHANHPSSTKNWWDFTTQRKTYRQTHGYPGDRPTKGWDEGRTS</sequence>
<protein>
    <submittedName>
        <fullName evidence="2">Pathogenicity locus Cdd1 protein</fullName>
    </submittedName>
</protein>
<dbReference type="Pfam" id="PF11731">
    <property type="entry name" value="Cdd1"/>
    <property type="match status" value="1"/>
</dbReference>
<feature type="compositionally biased region" description="Basic and acidic residues" evidence="1">
    <location>
        <begin position="146"/>
        <end position="157"/>
    </location>
</feature>
<gene>
    <name evidence="2" type="ORF">DET59_11065</name>
</gene>
<dbReference type="Proteomes" id="UP000252118">
    <property type="component" value="Unassembled WGS sequence"/>
</dbReference>
<evidence type="ECO:0000313" key="2">
    <source>
        <dbReference type="EMBL" id="RBP03183.1"/>
    </source>
</evidence>
<reference evidence="2 3" key="1">
    <citation type="submission" date="2018-06" db="EMBL/GenBank/DDBJ databases">
        <title>Freshwater and sediment microbial communities from various areas in North America, analyzing microbe dynamics in response to fracking.</title>
        <authorList>
            <person name="Lamendella R."/>
        </authorList>
    </citation>
    <scope>NUCLEOTIDE SEQUENCE [LARGE SCALE GENOMIC DNA]</scope>
    <source>
        <strain evidence="2 3">97B</strain>
    </source>
</reference>
<comment type="caution">
    <text evidence="2">The sequence shown here is derived from an EMBL/GenBank/DDBJ whole genome shotgun (WGS) entry which is preliminary data.</text>
</comment>
<dbReference type="EMBL" id="QNRJ01000010">
    <property type="protein sequence ID" value="RBP03183.1"/>
    <property type="molecule type" value="Genomic_DNA"/>
</dbReference>
<dbReference type="AlphaFoldDB" id="A0A366ELB7"/>
<accession>A0A366ELB7</accession>
<dbReference type="RefSeq" id="WP_113970208.1">
    <property type="nucleotide sequence ID" value="NZ_QNRJ01000010.1"/>
</dbReference>
<name>A0A366ELB7_9BACI</name>
<organism evidence="2 3">
    <name type="scientific">Rossellomorea aquimaris</name>
    <dbReference type="NCBI Taxonomy" id="189382"/>
    <lineage>
        <taxon>Bacteria</taxon>
        <taxon>Bacillati</taxon>
        <taxon>Bacillota</taxon>
        <taxon>Bacilli</taxon>
        <taxon>Bacillales</taxon>
        <taxon>Bacillaceae</taxon>
        <taxon>Rossellomorea</taxon>
    </lineage>
</organism>
<evidence type="ECO:0000256" key="1">
    <source>
        <dbReference type="SAM" id="MobiDB-lite"/>
    </source>
</evidence>
<dbReference type="OrthoDB" id="666031at2"/>
<feature type="region of interest" description="Disordered" evidence="1">
    <location>
        <begin position="137"/>
        <end position="157"/>
    </location>
</feature>